<keyword evidence="7" id="KW-0732">Signal</keyword>
<evidence type="ECO:0000256" key="8">
    <source>
        <dbReference type="ARBA" id="ARBA00022741"/>
    </source>
</evidence>
<evidence type="ECO:0000256" key="1">
    <source>
        <dbReference type="ARBA" id="ARBA00004167"/>
    </source>
</evidence>
<dbReference type="CDD" id="cd14066">
    <property type="entry name" value="STKc_IRAK"/>
    <property type="match status" value="1"/>
</dbReference>
<evidence type="ECO:0000256" key="15">
    <source>
        <dbReference type="ARBA" id="ARBA00023180"/>
    </source>
</evidence>
<keyword evidence="11 17" id="KW-1133">Transmembrane helix</keyword>
<dbReference type="PROSITE" id="PS00108">
    <property type="entry name" value="PROTEIN_KINASE_ST"/>
    <property type="match status" value="1"/>
</dbReference>
<evidence type="ECO:0000256" key="13">
    <source>
        <dbReference type="ARBA" id="ARBA00023157"/>
    </source>
</evidence>
<keyword evidence="15" id="KW-0325">Glycoprotein</keyword>
<dbReference type="InterPro" id="IPR000719">
    <property type="entry name" value="Prot_kinase_dom"/>
</dbReference>
<evidence type="ECO:0000313" key="20">
    <source>
        <dbReference type="RefSeq" id="XP_019054654.1"/>
    </source>
</evidence>
<evidence type="ECO:0000256" key="10">
    <source>
        <dbReference type="ARBA" id="ARBA00022840"/>
    </source>
</evidence>
<comment type="subcellular location">
    <subcellularLocation>
        <location evidence="2">Cell membrane</location>
    </subcellularLocation>
    <subcellularLocation>
        <location evidence="1">Membrane</location>
        <topology evidence="1">Single-pass membrane protein</topology>
    </subcellularLocation>
</comment>
<keyword evidence="9" id="KW-0418">Kinase</keyword>
<dbReference type="KEGG" id="nnu:104605471"/>
<evidence type="ECO:0000256" key="5">
    <source>
        <dbReference type="ARBA" id="ARBA00022679"/>
    </source>
</evidence>
<dbReference type="GO" id="GO:0007165">
    <property type="term" value="P:signal transduction"/>
    <property type="evidence" value="ECO:0000318"/>
    <property type="project" value="GO_Central"/>
</dbReference>
<evidence type="ECO:0000256" key="6">
    <source>
        <dbReference type="ARBA" id="ARBA00022692"/>
    </source>
</evidence>
<organism evidence="19 20">
    <name type="scientific">Nelumbo nucifera</name>
    <name type="common">Sacred lotus</name>
    <dbReference type="NCBI Taxonomy" id="4432"/>
    <lineage>
        <taxon>Eukaryota</taxon>
        <taxon>Viridiplantae</taxon>
        <taxon>Streptophyta</taxon>
        <taxon>Embryophyta</taxon>
        <taxon>Tracheophyta</taxon>
        <taxon>Spermatophyta</taxon>
        <taxon>Magnoliopsida</taxon>
        <taxon>Proteales</taxon>
        <taxon>Nelumbonaceae</taxon>
        <taxon>Nelumbo</taxon>
    </lineage>
</organism>
<keyword evidence="6 17" id="KW-0812">Transmembrane</keyword>
<evidence type="ECO:0000256" key="11">
    <source>
        <dbReference type="ARBA" id="ARBA00022989"/>
    </source>
</evidence>
<keyword evidence="4" id="KW-0723">Serine/threonine-protein kinase</keyword>
<dbReference type="FunFam" id="1.10.510.10:FF:000060">
    <property type="entry name" value="G-type lectin S-receptor-like serine/threonine-protein kinase"/>
    <property type="match status" value="1"/>
</dbReference>
<keyword evidence="8" id="KW-0547">Nucleotide-binding</keyword>
<keyword evidence="3" id="KW-1003">Cell membrane</keyword>
<keyword evidence="12 17" id="KW-0472">Membrane</keyword>
<proteinExistence type="predicted"/>
<dbReference type="GO" id="GO:0006955">
    <property type="term" value="P:immune response"/>
    <property type="evidence" value="ECO:0000318"/>
    <property type="project" value="GO_Central"/>
</dbReference>
<dbReference type="SMART" id="SM00220">
    <property type="entry name" value="S_TKc"/>
    <property type="match status" value="1"/>
</dbReference>
<keyword evidence="5" id="KW-0808">Transferase</keyword>
<dbReference type="GO" id="GO:0004674">
    <property type="term" value="F:protein serine/threonine kinase activity"/>
    <property type="evidence" value="ECO:0000318"/>
    <property type="project" value="GO_Central"/>
</dbReference>
<evidence type="ECO:0000256" key="3">
    <source>
        <dbReference type="ARBA" id="ARBA00022475"/>
    </source>
</evidence>
<evidence type="ECO:0000256" key="2">
    <source>
        <dbReference type="ARBA" id="ARBA00004236"/>
    </source>
</evidence>
<dbReference type="GeneID" id="104605471"/>
<evidence type="ECO:0000256" key="14">
    <source>
        <dbReference type="ARBA" id="ARBA00023170"/>
    </source>
</evidence>
<dbReference type="Gene3D" id="3.30.200.20">
    <property type="entry name" value="Phosphorylase Kinase, domain 1"/>
    <property type="match status" value="1"/>
</dbReference>
<dbReference type="Gene3D" id="1.10.510.10">
    <property type="entry name" value="Transferase(Phosphotransferase) domain 1"/>
    <property type="match status" value="1"/>
</dbReference>
<protein>
    <submittedName>
        <fullName evidence="20">G-type lectin S-receptor-like serine/threonine-protein kinase At1g11330</fullName>
    </submittedName>
</protein>
<dbReference type="OMA" id="ISISIME"/>
<dbReference type="SUPFAM" id="SSF56112">
    <property type="entry name" value="Protein kinase-like (PK-like)"/>
    <property type="match status" value="1"/>
</dbReference>
<evidence type="ECO:0000256" key="16">
    <source>
        <dbReference type="SAM" id="MobiDB-lite"/>
    </source>
</evidence>
<sequence>MGGGCGLGGASGTNGSSKGGDAGGSDNVGDVGEDMGSRDGEDNKDDNQRKRWLWLEIMGPVITLMMLNLVILFCYLRRRRHESTESRKKYGRDNVNPFFIQLKGNVATDEFSSTNMLQLDGKRDHELPLFSFCSLETATDHFSAGNKLGEGGFGPVYKGKLKDGQEIAVKRLSRKSGQGLEEFKNEVMLISKLQHRNLVRLLGCCIQAEEKILIYELMPNKSLDSFLFDPTKQALLDWRKRVCIVEGIAQGLLYLHKYSRLRIIHRDLKTSNILLDGNMNPKISDFGTARIFGEDEFQANTRRIIGTYGYMSPEYAMDGLFSEKSDVFSFGVMMLEIVSGEKNIGFYHSDRGLNLLGYAWDMWREGKMLELMDQTLADSCCIHEFIRCVNVALLCVQESAADRPTMSTVVSFLESETTSLPFPKQPAFTSNRNVVNSVDLSTGTGHHPQHNSINNLTLSEVDGR</sequence>
<feature type="domain" description="Protein kinase" evidence="18">
    <location>
        <begin position="142"/>
        <end position="428"/>
    </location>
</feature>
<keyword evidence="10" id="KW-0067">ATP-binding</keyword>
<evidence type="ECO:0000256" key="4">
    <source>
        <dbReference type="ARBA" id="ARBA00022527"/>
    </source>
</evidence>
<dbReference type="InterPro" id="IPR011009">
    <property type="entry name" value="Kinase-like_dom_sf"/>
</dbReference>
<dbReference type="RefSeq" id="XP_019054654.1">
    <property type="nucleotide sequence ID" value="XM_019199109.1"/>
</dbReference>
<dbReference type="PANTHER" id="PTHR27002:SF925">
    <property type="entry name" value="RECEPTOR-LIKE SERINE_THREONINE-PROTEIN KINASE"/>
    <property type="match status" value="1"/>
</dbReference>
<dbReference type="AlphaFoldDB" id="A0A1U8Q778"/>
<dbReference type="FunFam" id="3.30.200.20:FF:000330">
    <property type="entry name" value="G-type lectin S-receptor-like serine/threonine-protein kinase At4g03230"/>
    <property type="match status" value="1"/>
</dbReference>
<feature type="region of interest" description="Disordered" evidence="16">
    <location>
        <begin position="440"/>
        <end position="464"/>
    </location>
</feature>
<feature type="transmembrane region" description="Helical" evidence="17">
    <location>
        <begin position="52"/>
        <end position="76"/>
    </location>
</feature>
<name>A0A1U8Q778_NELNU</name>
<keyword evidence="13" id="KW-1015">Disulfide bond</keyword>
<feature type="compositionally biased region" description="Polar residues" evidence="16">
    <location>
        <begin position="440"/>
        <end position="458"/>
    </location>
</feature>
<dbReference type="GO" id="GO:0005886">
    <property type="term" value="C:plasma membrane"/>
    <property type="evidence" value="ECO:0000318"/>
    <property type="project" value="GO_Central"/>
</dbReference>
<dbReference type="InterPro" id="IPR008271">
    <property type="entry name" value="Ser/Thr_kinase_AS"/>
</dbReference>
<evidence type="ECO:0000256" key="12">
    <source>
        <dbReference type="ARBA" id="ARBA00023136"/>
    </source>
</evidence>
<evidence type="ECO:0000256" key="9">
    <source>
        <dbReference type="ARBA" id="ARBA00022777"/>
    </source>
</evidence>
<evidence type="ECO:0000313" key="19">
    <source>
        <dbReference type="Proteomes" id="UP000189703"/>
    </source>
</evidence>
<evidence type="ECO:0000256" key="17">
    <source>
        <dbReference type="SAM" id="Phobius"/>
    </source>
</evidence>
<evidence type="ECO:0000256" key="7">
    <source>
        <dbReference type="ARBA" id="ARBA00022729"/>
    </source>
</evidence>
<gene>
    <name evidence="20" type="primary">LOC104605471</name>
</gene>
<dbReference type="PANTHER" id="PTHR27002">
    <property type="entry name" value="RECEPTOR-LIKE SERINE/THREONINE-PROTEIN KINASE SD1-8"/>
    <property type="match status" value="1"/>
</dbReference>
<keyword evidence="19" id="KW-1185">Reference proteome</keyword>
<dbReference type="InParanoid" id="A0A1U8Q778"/>
<dbReference type="InterPro" id="IPR001245">
    <property type="entry name" value="Ser-Thr/Tyr_kinase_cat_dom"/>
</dbReference>
<keyword evidence="14" id="KW-0675">Receptor</keyword>
<feature type="compositionally biased region" description="Basic and acidic residues" evidence="16">
    <location>
        <begin position="35"/>
        <end position="45"/>
    </location>
</feature>
<feature type="region of interest" description="Disordered" evidence="16">
    <location>
        <begin position="1"/>
        <end position="45"/>
    </location>
</feature>
<reference evidence="20" key="1">
    <citation type="submission" date="2025-08" db="UniProtKB">
        <authorList>
            <consortium name="RefSeq"/>
        </authorList>
    </citation>
    <scope>IDENTIFICATION</scope>
</reference>
<dbReference type="GO" id="GO:0005524">
    <property type="term" value="F:ATP binding"/>
    <property type="evidence" value="ECO:0007669"/>
    <property type="project" value="UniProtKB-KW"/>
</dbReference>
<dbReference type="OrthoDB" id="4062651at2759"/>
<evidence type="ECO:0000259" key="18">
    <source>
        <dbReference type="PROSITE" id="PS50011"/>
    </source>
</evidence>
<accession>A0A1U8Q778</accession>
<dbReference type="Pfam" id="PF07714">
    <property type="entry name" value="PK_Tyr_Ser-Thr"/>
    <property type="match status" value="1"/>
</dbReference>
<dbReference type="Proteomes" id="UP000189703">
    <property type="component" value="Unplaced"/>
</dbReference>
<feature type="compositionally biased region" description="Gly residues" evidence="16">
    <location>
        <begin position="1"/>
        <end position="23"/>
    </location>
</feature>
<dbReference type="PROSITE" id="PS50011">
    <property type="entry name" value="PROTEIN_KINASE_DOM"/>
    <property type="match status" value="1"/>
</dbReference>